<name>A0AAW9Q0P7_9BURK</name>
<reference evidence="1 2" key="1">
    <citation type="submission" date="2024-02" db="EMBL/GenBank/DDBJ databases">
        <title>Genome sequence of Aquincola sp. MAHUQ-54.</title>
        <authorList>
            <person name="Huq M.A."/>
        </authorList>
    </citation>
    <scope>NUCLEOTIDE SEQUENCE [LARGE SCALE GENOMIC DNA]</scope>
    <source>
        <strain evidence="1 2">MAHUQ-54</strain>
    </source>
</reference>
<dbReference type="EMBL" id="JAZIBG010000009">
    <property type="protein sequence ID" value="MEF7612924.1"/>
    <property type="molecule type" value="Genomic_DNA"/>
</dbReference>
<proteinExistence type="predicted"/>
<sequence>MAAPEFIAVYNYLTRQRLSARKATREAIQYVFHGTVLDSTVELVHRDEVNKDGVYVGRPRFPAKKQA</sequence>
<comment type="caution">
    <text evidence="1">The sequence shown here is derived from an EMBL/GenBank/DDBJ whole genome shotgun (WGS) entry which is preliminary data.</text>
</comment>
<gene>
    <name evidence="1" type="ORF">V4F39_03305</name>
</gene>
<evidence type="ECO:0000313" key="1">
    <source>
        <dbReference type="EMBL" id="MEF7612924.1"/>
    </source>
</evidence>
<protein>
    <submittedName>
        <fullName evidence="1">Uncharacterized protein</fullName>
    </submittedName>
</protein>
<dbReference type="AlphaFoldDB" id="A0AAW9Q0P7"/>
<keyword evidence="2" id="KW-1185">Reference proteome</keyword>
<organism evidence="1 2">
    <name type="scientific">Aquincola agrisoli</name>
    <dbReference type="NCBI Taxonomy" id="3119538"/>
    <lineage>
        <taxon>Bacteria</taxon>
        <taxon>Pseudomonadati</taxon>
        <taxon>Pseudomonadota</taxon>
        <taxon>Betaproteobacteria</taxon>
        <taxon>Burkholderiales</taxon>
        <taxon>Sphaerotilaceae</taxon>
        <taxon>Aquincola</taxon>
    </lineage>
</organism>
<dbReference type="RefSeq" id="WP_332287833.1">
    <property type="nucleotide sequence ID" value="NZ_JAZIBG010000009.1"/>
</dbReference>
<dbReference type="Proteomes" id="UP001336250">
    <property type="component" value="Unassembled WGS sequence"/>
</dbReference>
<evidence type="ECO:0000313" key="2">
    <source>
        <dbReference type="Proteomes" id="UP001336250"/>
    </source>
</evidence>
<accession>A0AAW9Q0P7</accession>